<organism evidence="4">
    <name type="scientific">marine metagenome</name>
    <dbReference type="NCBI Taxonomy" id="408172"/>
    <lineage>
        <taxon>unclassified sequences</taxon>
        <taxon>metagenomes</taxon>
        <taxon>ecological metagenomes</taxon>
    </lineage>
</organism>
<protein>
    <recommendedName>
        <fullName evidence="3">AB hydrolase-1 domain-containing protein</fullName>
    </recommendedName>
</protein>
<reference evidence="4" key="1">
    <citation type="submission" date="2018-05" db="EMBL/GenBank/DDBJ databases">
        <authorList>
            <person name="Lanie J.A."/>
            <person name="Ng W.-L."/>
            <person name="Kazmierczak K.M."/>
            <person name="Andrzejewski T.M."/>
            <person name="Davidsen T.M."/>
            <person name="Wayne K.J."/>
            <person name="Tettelin H."/>
            <person name="Glass J.I."/>
            <person name="Rusch D."/>
            <person name="Podicherti R."/>
            <person name="Tsui H.-C.T."/>
            <person name="Winkler M.E."/>
        </authorList>
    </citation>
    <scope>NUCLEOTIDE SEQUENCE</scope>
</reference>
<evidence type="ECO:0000313" key="4">
    <source>
        <dbReference type="EMBL" id="SUZ47738.1"/>
    </source>
</evidence>
<sequence>VSEVPETQRSSPTEPPPASGAWFEYMSSGDRRFFELSPKRAYVLEGGGEIVAPQIAYETWGNLDAAAGNAVLVCHALTGDAHAYGDAGPGQSTPGWWNDFVGPGRPLDTDRYFVVCANVLGGCQGTTGPASINAATGRRWGGDFPIVTVRDVVRSQRALAQHLGVQRWMAVVGGSMGGMQALEWAVSYPDRCGSLVIVASTAAASAQQIAWSQVGRQAILDDPGYRGGHYYDAAPGEGPHLGLANARRIAMIHYRSGEEFDRRFDRHSNDPVEPFRLEHRFDIESYLDYQAEKIQWRFDANTYLVLNKMMDLHDIGRGRGGVDQALHRVTCPSLLMSVRTDFLYPRYQQMRIVDTLRGRVPVEHIDIDSDNGHDGFLTEPEQSGLPMGDFVEKIAKGSIN</sequence>
<name>A0A381N242_9ZZZZ</name>
<dbReference type="SUPFAM" id="SSF53474">
    <property type="entry name" value="alpha/beta-Hydrolases"/>
    <property type="match status" value="1"/>
</dbReference>
<evidence type="ECO:0000256" key="2">
    <source>
        <dbReference type="SAM" id="MobiDB-lite"/>
    </source>
</evidence>
<feature type="non-terminal residue" evidence="4">
    <location>
        <position position="1"/>
    </location>
</feature>
<proteinExistence type="inferred from homology"/>
<dbReference type="Gene3D" id="3.40.50.1820">
    <property type="entry name" value="alpha/beta hydrolase"/>
    <property type="match status" value="1"/>
</dbReference>
<dbReference type="Pfam" id="PF00561">
    <property type="entry name" value="Abhydrolase_1"/>
    <property type="match status" value="1"/>
</dbReference>
<dbReference type="NCBIfam" id="TIGR01392">
    <property type="entry name" value="homoserO_Ac_trn"/>
    <property type="match status" value="1"/>
</dbReference>
<gene>
    <name evidence="4" type="ORF">METZ01_LOCUS592</name>
</gene>
<dbReference type="HAMAP" id="MF_00296">
    <property type="entry name" value="MetX_acyltransf"/>
    <property type="match status" value="1"/>
</dbReference>
<feature type="region of interest" description="Disordered" evidence="2">
    <location>
        <begin position="1"/>
        <end position="20"/>
    </location>
</feature>
<dbReference type="AlphaFoldDB" id="A0A381N242"/>
<feature type="compositionally biased region" description="Polar residues" evidence="2">
    <location>
        <begin position="1"/>
        <end position="12"/>
    </location>
</feature>
<dbReference type="InterPro" id="IPR029058">
    <property type="entry name" value="AB_hydrolase_fold"/>
</dbReference>
<feature type="domain" description="AB hydrolase-1" evidence="3">
    <location>
        <begin position="69"/>
        <end position="380"/>
    </location>
</feature>
<dbReference type="GO" id="GO:0004414">
    <property type="term" value="F:homoserine O-acetyltransferase activity"/>
    <property type="evidence" value="ECO:0007669"/>
    <property type="project" value="TreeGrafter"/>
</dbReference>
<dbReference type="NCBIfam" id="NF001209">
    <property type="entry name" value="PRK00175.1"/>
    <property type="match status" value="1"/>
</dbReference>
<evidence type="ECO:0000259" key="3">
    <source>
        <dbReference type="Pfam" id="PF00561"/>
    </source>
</evidence>
<accession>A0A381N242</accession>
<dbReference type="Gene3D" id="1.10.1740.110">
    <property type="match status" value="1"/>
</dbReference>
<dbReference type="EMBL" id="UINC01000033">
    <property type="protein sequence ID" value="SUZ47738.1"/>
    <property type="molecule type" value="Genomic_DNA"/>
</dbReference>
<dbReference type="GO" id="GO:0009092">
    <property type="term" value="P:homoserine metabolic process"/>
    <property type="evidence" value="ECO:0007669"/>
    <property type="project" value="TreeGrafter"/>
</dbReference>
<dbReference type="PANTHER" id="PTHR32268">
    <property type="entry name" value="HOMOSERINE O-ACETYLTRANSFERASE"/>
    <property type="match status" value="1"/>
</dbReference>
<evidence type="ECO:0000256" key="1">
    <source>
        <dbReference type="ARBA" id="ARBA00022679"/>
    </source>
</evidence>
<dbReference type="PANTHER" id="PTHR32268:SF11">
    <property type="entry name" value="HOMOSERINE O-ACETYLTRANSFERASE"/>
    <property type="match status" value="1"/>
</dbReference>
<dbReference type="PIRSF" id="PIRSF000443">
    <property type="entry name" value="Homoser_Ac_trans"/>
    <property type="match status" value="1"/>
</dbReference>
<dbReference type="GO" id="GO:0009086">
    <property type="term" value="P:methionine biosynthetic process"/>
    <property type="evidence" value="ECO:0007669"/>
    <property type="project" value="TreeGrafter"/>
</dbReference>
<dbReference type="InterPro" id="IPR000073">
    <property type="entry name" value="AB_hydrolase_1"/>
</dbReference>
<keyword evidence="1" id="KW-0808">Transferase</keyword>
<dbReference type="InterPro" id="IPR008220">
    <property type="entry name" value="HAT_MetX-like"/>
</dbReference>